<reference evidence="1 2" key="1">
    <citation type="submission" date="2023-12" db="EMBL/GenBank/DDBJ databases">
        <title>Sinomonas terricola sp. nov, isolated from litchi orchard soil in Guangdong, PR China.</title>
        <authorList>
            <person name="Jiaxin W."/>
            <person name="Yang Z."/>
            <person name="Honghui Z."/>
        </authorList>
    </citation>
    <scope>NUCLEOTIDE SEQUENCE [LARGE SCALE GENOMIC DNA]</scope>
    <source>
        <strain evidence="1 2">JGH33</strain>
    </source>
</reference>
<evidence type="ECO:0000313" key="2">
    <source>
        <dbReference type="Proteomes" id="UP001304769"/>
    </source>
</evidence>
<comment type="caution">
    <text evidence="1">The sequence shown here is derived from an EMBL/GenBank/DDBJ whole genome shotgun (WGS) entry which is preliminary data.</text>
</comment>
<sequence>MNDQELSRLSVNINAQTLAELNYHLAAIRGTTRTEVIRHAVALAKFLEDERVKGRKIMTMNRREGDWRELVIVVP</sequence>
<keyword evidence="2" id="KW-1185">Reference proteome</keyword>
<name>A0ABU5T0U1_9MICC</name>
<dbReference type="RefSeq" id="WP_323277055.1">
    <property type="nucleotide sequence ID" value="NZ_JAYGGQ010000001.1"/>
</dbReference>
<proteinExistence type="predicted"/>
<evidence type="ECO:0008006" key="3">
    <source>
        <dbReference type="Google" id="ProtNLM"/>
    </source>
</evidence>
<evidence type="ECO:0000313" key="1">
    <source>
        <dbReference type="EMBL" id="MEA5453283.1"/>
    </source>
</evidence>
<dbReference type="Proteomes" id="UP001304769">
    <property type="component" value="Unassembled WGS sequence"/>
</dbReference>
<dbReference type="EMBL" id="JAYGGQ010000001">
    <property type="protein sequence ID" value="MEA5453283.1"/>
    <property type="molecule type" value="Genomic_DNA"/>
</dbReference>
<organism evidence="1 2">
    <name type="scientific">Sinomonas terricola</name>
    <dbReference type="NCBI Taxonomy" id="3110330"/>
    <lineage>
        <taxon>Bacteria</taxon>
        <taxon>Bacillati</taxon>
        <taxon>Actinomycetota</taxon>
        <taxon>Actinomycetes</taxon>
        <taxon>Micrococcales</taxon>
        <taxon>Micrococcaceae</taxon>
        <taxon>Sinomonas</taxon>
    </lineage>
</organism>
<gene>
    <name evidence="1" type="ORF">SPF06_00975</name>
</gene>
<protein>
    <recommendedName>
        <fullName evidence="3">Ribbon-helix-helix protein CopG domain-containing protein</fullName>
    </recommendedName>
</protein>
<accession>A0ABU5T0U1</accession>